<dbReference type="EMBL" id="BPRA01000025">
    <property type="protein sequence ID" value="GJE57607.1"/>
    <property type="molecule type" value="Genomic_DNA"/>
</dbReference>
<reference evidence="13" key="2">
    <citation type="submission" date="2021-08" db="EMBL/GenBank/DDBJ databases">
        <authorList>
            <person name="Tani A."/>
            <person name="Ola A."/>
            <person name="Ogura Y."/>
            <person name="Katsura K."/>
            <person name="Hayashi T."/>
        </authorList>
    </citation>
    <scope>NUCLEOTIDE SEQUENCE</scope>
    <source>
        <strain evidence="13">DSM 23674</strain>
    </source>
</reference>
<dbReference type="InterPro" id="IPR036640">
    <property type="entry name" value="ABC1_TM_sf"/>
</dbReference>
<feature type="transmembrane region" description="Helical" evidence="9">
    <location>
        <begin position="285"/>
        <end position="311"/>
    </location>
</feature>
<dbReference type="CDD" id="cd18588">
    <property type="entry name" value="ABC_6TM_CyaB_HlyB_like"/>
    <property type="match status" value="1"/>
</dbReference>
<comment type="similarity">
    <text evidence="2">Belongs to the ABC transporter superfamily.</text>
</comment>
<dbReference type="InterPro" id="IPR039421">
    <property type="entry name" value="Type_1_exporter"/>
</dbReference>
<feature type="transmembrane region" description="Helical" evidence="9">
    <location>
        <begin position="317"/>
        <end position="337"/>
    </location>
</feature>
<dbReference type="InterPro" id="IPR003439">
    <property type="entry name" value="ABC_transporter-like_ATP-bd"/>
</dbReference>
<name>A0ABQ4TUI5_9HYPH</name>
<dbReference type="Pfam" id="PF00005">
    <property type="entry name" value="ABC_tran"/>
    <property type="match status" value="1"/>
</dbReference>
<dbReference type="Proteomes" id="UP001055101">
    <property type="component" value="Unassembled WGS sequence"/>
</dbReference>
<keyword evidence="3 9" id="KW-0812">Transmembrane</keyword>
<evidence type="ECO:0000256" key="8">
    <source>
        <dbReference type="SAM" id="MobiDB-lite"/>
    </source>
</evidence>
<dbReference type="InterPro" id="IPR005074">
    <property type="entry name" value="Peptidase_C39"/>
</dbReference>
<organism evidence="13 14">
    <name type="scientific">Methylobacterium thuringiense</name>
    <dbReference type="NCBI Taxonomy" id="1003091"/>
    <lineage>
        <taxon>Bacteria</taxon>
        <taxon>Pseudomonadati</taxon>
        <taxon>Pseudomonadota</taxon>
        <taxon>Alphaproteobacteria</taxon>
        <taxon>Hyphomicrobiales</taxon>
        <taxon>Methylobacteriaceae</taxon>
        <taxon>Methylobacterium</taxon>
    </lineage>
</organism>
<dbReference type="SUPFAM" id="SSF52540">
    <property type="entry name" value="P-loop containing nucleoside triphosphate hydrolases"/>
    <property type="match status" value="1"/>
</dbReference>
<evidence type="ECO:0000256" key="3">
    <source>
        <dbReference type="ARBA" id="ARBA00022692"/>
    </source>
</evidence>
<evidence type="ECO:0000313" key="14">
    <source>
        <dbReference type="Proteomes" id="UP001055101"/>
    </source>
</evidence>
<dbReference type="PROSITE" id="PS50893">
    <property type="entry name" value="ABC_TRANSPORTER_2"/>
    <property type="match status" value="1"/>
</dbReference>
<protein>
    <submittedName>
        <fullName evidence="13">Leukotoxin export ATP-binding protein LtxB</fullName>
    </submittedName>
</protein>
<reference evidence="13" key="1">
    <citation type="journal article" date="2021" name="Front. Microbiol.">
        <title>Comprehensive Comparative Genomics and Phenotyping of Methylobacterium Species.</title>
        <authorList>
            <person name="Alessa O."/>
            <person name="Ogura Y."/>
            <person name="Fujitani Y."/>
            <person name="Takami H."/>
            <person name="Hayashi T."/>
            <person name="Sahin N."/>
            <person name="Tani A."/>
        </authorList>
    </citation>
    <scope>NUCLEOTIDE SEQUENCE</scope>
    <source>
        <strain evidence="13">DSM 23674</strain>
    </source>
</reference>
<evidence type="ECO:0000259" key="12">
    <source>
        <dbReference type="PROSITE" id="PS50990"/>
    </source>
</evidence>
<feature type="transmembrane region" description="Helical" evidence="9">
    <location>
        <begin position="209"/>
        <end position="230"/>
    </location>
</feature>
<evidence type="ECO:0000259" key="11">
    <source>
        <dbReference type="PROSITE" id="PS50929"/>
    </source>
</evidence>
<evidence type="ECO:0000313" key="13">
    <source>
        <dbReference type="EMBL" id="GJE57607.1"/>
    </source>
</evidence>
<keyword evidence="5 13" id="KW-0067">ATP-binding</keyword>
<evidence type="ECO:0000256" key="6">
    <source>
        <dbReference type="ARBA" id="ARBA00022989"/>
    </source>
</evidence>
<dbReference type="RefSeq" id="WP_147819186.1">
    <property type="nucleotide sequence ID" value="NZ_BPRA01000025.1"/>
</dbReference>
<dbReference type="PROSITE" id="PS50929">
    <property type="entry name" value="ABC_TM1F"/>
    <property type="match status" value="1"/>
</dbReference>
<dbReference type="SUPFAM" id="SSF90123">
    <property type="entry name" value="ABC transporter transmembrane region"/>
    <property type="match status" value="1"/>
</dbReference>
<dbReference type="InterPro" id="IPR010132">
    <property type="entry name" value="ATPase_T1SS_HlyB"/>
</dbReference>
<evidence type="ECO:0000256" key="5">
    <source>
        <dbReference type="ARBA" id="ARBA00022840"/>
    </source>
</evidence>
<feature type="region of interest" description="Disordered" evidence="8">
    <location>
        <begin position="1"/>
        <end position="29"/>
    </location>
</feature>
<keyword evidence="7 9" id="KW-0472">Membrane</keyword>
<feature type="domain" description="Peptidase C39" evidence="12">
    <location>
        <begin position="24"/>
        <end position="147"/>
    </location>
</feature>
<dbReference type="Gene3D" id="1.20.1560.10">
    <property type="entry name" value="ABC transporter type 1, transmembrane domain"/>
    <property type="match status" value="1"/>
</dbReference>
<evidence type="ECO:0000256" key="4">
    <source>
        <dbReference type="ARBA" id="ARBA00022741"/>
    </source>
</evidence>
<dbReference type="InterPro" id="IPR017871">
    <property type="entry name" value="ABC_transporter-like_CS"/>
</dbReference>
<dbReference type="InterPro" id="IPR027417">
    <property type="entry name" value="P-loop_NTPase"/>
</dbReference>
<dbReference type="PROSITE" id="PS50990">
    <property type="entry name" value="PEPTIDASE_C39"/>
    <property type="match status" value="1"/>
</dbReference>
<evidence type="ECO:0000259" key="10">
    <source>
        <dbReference type="PROSITE" id="PS50893"/>
    </source>
</evidence>
<dbReference type="PROSITE" id="PS00211">
    <property type="entry name" value="ABC_TRANSPORTER_1"/>
    <property type="match status" value="1"/>
</dbReference>
<dbReference type="Gene3D" id="3.40.50.300">
    <property type="entry name" value="P-loop containing nucleotide triphosphate hydrolases"/>
    <property type="match status" value="1"/>
</dbReference>
<proteinExistence type="inferred from homology"/>
<dbReference type="Pfam" id="PF00664">
    <property type="entry name" value="ABC_membrane"/>
    <property type="match status" value="1"/>
</dbReference>
<feature type="transmembrane region" description="Helical" evidence="9">
    <location>
        <begin position="176"/>
        <end position="197"/>
    </location>
</feature>
<evidence type="ECO:0000256" key="2">
    <source>
        <dbReference type="ARBA" id="ARBA00005417"/>
    </source>
</evidence>
<comment type="caution">
    <text evidence="13">The sequence shown here is derived from an EMBL/GenBank/DDBJ whole genome shotgun (WGS) entry which is preliminary data.</text>
</comment>
<dbReference type="SMART" id="SM00382">
    <property type="entry name" value="AAA"/>
    <property type="match status" value="1"/>
</dbReference>
<gene>
    <name evidence="13" type="primary">ltxB</name>
    <name evidence="13" type="ORF">EKPJFOCH_4124</name>
</gene>
<evidence type="ECO:0000256" key="7">
    <source>
        <dbReference type="ARBA" id="ARBA00023136"/>
    </source>
</evidence>
<keyword evidence="14" id="KW-1185">Reference proteome</keyword>
<dbReference type="Gene3D" id="3.90.70.10">
    <property type="entry name" value="Cysteine proteinases"/>
    <property type="match status" value="1"/>
</dbReference>
<sequence length="739" mass="81549">MIDAVRDGTPAQAEQPSAGSSAGQPGSRSDSGLSALALVASFHQVQCELSQVRHELGLGTGAASPVDIVRGAKLISLRARLLRNQKPERLERVPLPAIIQWDDDSFRLVGRRLEDGTFRIIDPAARTAEHVDRERVFERWNGTVILIARRASLAKIVQDFGLTWFLPSIWRYRKPLASVIIASLFIQICGLVTPIFFQITIDKVLVHKGYSTLTLVAVGLVVLGLFKVILQHLRQYILTHTTSRIDVELGARLFDHLLRLPLGYFETRATGQTVARVRELEQVRAFLTGQALTAAIDVPFTLIFILILFAYSPLLGLIVTLSIPCYILVAVMLRPILREKTLEQFNRSALSNQFLIESIVGIHTIKAMAVEPTLRVQWEERLAAYVNTSFVTSILGSIGQNAIQYINAVTSALVLFFGAYAVIDGAMTVGSLIAFNMIMAQVTAPILRLSQLWQDFQQVKVSIERLGDVLNSPVETRATAQAHLPPATGRLTVRNVFFRYQPGAPEVLRDVSIDIPAGQVIGIVGPSGSGKSTFTKLLQRLYVPEKGQVLVDGIDVAQVDPAWLRRQIGVVLQENLLFNKTVHENIALANPALTRAQVIQMARLSGADEFVNRMPHGYDTMIEERGANLSGGQRQRLAIARALATNPRILILDEATSALDYDSERIIQDNMKHIVMGRTVVVIAHRLAAVRGCDRIITMQDGRIVEDGSHRELVGRPGSLYGRLWQLQSYHGPEQGSAA</sequence>
<dbReference type="PANTHER" id="PTHR24221">
    <property type="entry name" value="ATP-BINDING CASSETTE SUB-FAMILY B"/>
    <property type="match status" value="1"/>
</dbReference>
<evidence type="ECO:0000256" key="1">
    <source>
        <dbReference type="ARBA" id="ARBA00004651"/>
    </source>
</evidence>
<dbReference type="InterPro" id="IPR003593">
    <property type="entry name" value="AAA+_ATPase"/>
</dbReference>
<keyword evidence="4" id="KW-0547">Nucleotide-binding</keyword>
<comment type="subcellular location">
    <subcellularLocation>
        <location evidence="1">Cell membrane</location>
        <topology evidence="1">Multi-pass membrane protein</topology>
    </subcellularLocation>
</comment>
<dbReference type="GO" id="GO:0005524">
    <property type="term" value="F:ATP binding"/>
    <property type="evidence" value="ECO:0007669"/>
    <property type="project" value="UniProtKB-KW"/>
</dbReference>
<evidence type="ECO:0000256" key="9">
    <source>
        <dbReference type="SAM" id="Phobius"/>
    </source>
</evidence>
<accession>A0ABQ4TUI5</accession>
<dbReference type="PANTHER" id="PTHR24221:SF647">
    <property type="entry name" value="BLL6336 PROTEIN"/>
    <property type="match status" value="1"/>
</dbReference>
<keyword evidence="6 9" id="KW-1133">Transmembrane helix</keyword>
<dbReference type="InterPro" id="IPR011527">
    <property type="entry name" value="ABC1_TM_dom"/>
</dbReference>
<dbReference type="NCBIfam" id="TIGR01846">
    <property type="entry name" value="type_I_sec_HlyB"/>
    <property type="match status" value="1"/>
</dbReference>
<feature type="compositionally biased region" description="Low complexity" evidence="8">
    <location>
        <begin position="15"/>
        <end position="27"/>
    </location>
</feature>
<dbReference type="Pfam" id="PF03412">
    <property type="entry name" value="Peptidase_C39"/>
    <property type="match status" value="1"/>
</dbReference>
<feature type="domain" description="ABC transporter" evidence="10">
    <location>
        <begin position="491"/>
        <end position="726"/>
    </location>
</feature>
<feature type="domain" description="ABC transmembrane type-1" evidence="11">
    <location>
        <begin position="179"/>
        <end position="458"/>
    </location>
</feature>